<dbReference type="EMBL" id="AZMM01006521">
    <property type="protein sequence ID" value="ETJ39606.1"/>
    <property type="molecule type" value="Genomic_DNA"/>
</dbReference>
<protein>
    <submittedName>
        <fullName evidence="1">Uncharacterized protein</fullName>
    </submittedName>
</protein>
<gene>
    <name evidence="1" type="ORF">Q604_UNBC06521G0001</name>
</gene>
<accession>W1YB37</accession>
<sequence length="69" mass="7540">TLGDSVDAGNHPAVALRTDGDQVQINNVNILGRQNTFFVTNSGVQNRLETNRQPRTLVTNSYIEGDVDI</sequence>
<dbReference type="InterPro" id="IPR011050">
    <property type="entry name" value="Pectin_lyase_fold/virulence"/>
</dbReference>
<reference evidence="1" key="1">
    <citation type="submission" date="2013-12" db="EMBL/GenBank/DDBJ databases">
        <title>A Varibaculum cambriense genome reconstructed from a premature infant gut community with otherwise low bacterial novelty that shifts toward anaerobic metabolism during the third week of life.</title>
        <authorList>
            <person name="Brown C.T."/>
            <person name="Sharon I."/>
            <person name="Thomas B.C."/>
            <person name="Castelle C.J."/>
            <person name="Morowitz M.J."/>
            <person name="Banfield J.F."/>
        </authorList>
    </citation>
    <scope>NUCLEOTIDE SEQUENCE</scope>
</reference>
<name>W1YB37_9ZZZZ</name>
<organism evidence="1">
    <name type="scientific">human gut metagenome</name>
    <dbReference type="NCBI Taxonomy" id="408170"/>
    <lineage>
        <taxon>unclassified sequences</taxon>
        <taxon>metagenomes</taxon>
        <taxon>organismal metagenomes</taxon>
    </lineage>
</organism>
<dbReference type="SUPFAM" id="SSF51126">
    <property type="entry name" value="Pectin lyase-like"/>
    <property type="match status" value="1"/>
</dbReference>
<evidence type="ECO:0000313" key="1">
    <source>
        <dbReference type="EMBL" id="ETJ39606.1"/>
    </source>
</evidence>
<dbReference type="InterPro" id="IPR012334">
    <property type="entry name" value="Pectin_lyas_fold"/>
</dbReference>
<feature type="non-terminal residue" evidence="1">
    <location>
        <position position="69"/>
    </location>
</feature>
<dbReference type="AlphaFoldDB" id="W1YB37"/>
<proteinExistence type="predicted"/>
<comment type="caution">
    <text evidence="1">The sequence shown here is derived from an EMBL/GenBank/DDBJ whole genome shotgun (WGS) entry which is preliminary data.</text>
</comment>
<feature type="non-terminal residue" evidence="1">
    <location>
        <position position="1"/>
    </location>
</feature>
<dbReference type="Gene3D" id="2.160.20.10">
    <property type="entry name" value="Single-stranded right-handed beta-helix, Pectin lyase-like"/>
    <property type="match status" value="1"/>
</dbReference>